<keyword evidence="1" id="KW-1133">Transmembrane helix</keyword>
<keyword evidence="1" id="KW-0472">Membrane</keyword>
<evidence type="ECO:0000313" key="2">
    <source>
        <dbReference type="EMBL" id="SHG54391.1"/>
    </source>
</evidence>
<dbReference type="STRING" id="930117.SAMN05216225_10407"/>
<reference evidence="2 3" key="1">
    <citation type="submission" date="2016-11" db="EMBL/GenBank/DDBJ databases">
        <authorList>
            <person name="Jaros S."/>
            <person name="Januszkiewicz K."/>
            <person name="Wedrychowicz H."/>
        </authorList>
    </citation>
    <scope>NUCLEOTIDE SEQUENCE [LARGE SCALE GENOMIC DNA]</scope>
    <source>
        <strain evidence="2 3">IBRC-M 10683</strain>
    </source>
</reference>
<proteinExistence type="predicted"/>
<dbReference type="Proteomes" id="UP000183988">
    <property type="component" value="Unassembled WGS sequence"/>
</dbReference>
<evidence type="ECO:0000256" key="1">
    <source>
        <dbReference type="SAM" id="Phobius"/>
    </source>
</evidence>
<dbReference type="EMBL" id="FQVW01000040">
    <property type="protein sequence ID" value="SHG54391.1"/>
    <property type="molecule type" value="Genomic_DNA"/>
</dbReference>
<accession>A0A1M5KNQ3</accession>
<name>A0A1M5KNQ3_9BACI</name>
<protein>
    <submittedName>
        <fullName evidence="2">Uncharacterized protein</fullName>
    </submittedName>
</protein>
<sequence length="401" mass="46025">MKRYSTLISFITVIILVIGTFYIQKSFASSSLPDIEIKKVRGIDEEVNNLTIHANLMNDGLYEQVEITNEETTFASDESFVERYLGSAQPEITELQKKYRNFMRGKIGGIEFFFEDDNYVAYADVVSDYGYSEIRNFDFSIDVLDKETEDNIKITEQVPNKENFSYIWVQDVQIHDDELMVTTVNDLRESNGTEVYVYTFSLKEKKLISDHTILNHTNDNPNSWVEMRLNNAAYGSEPLEWLLLSKEEMTHDSSGMINEQEKSLYVYNYETNGIKELDLPEGLSKQIGFIPLLMDSNTIYFPTHDNGKVGMTGIDILTQEITIDQTFDLNLSAEQLHNPYLKIMDGKIYMIAVDQGQMMTGTLKDVSLMIADLTTFEVLYEGKLEIEGDNNELYISNITVD</sequence>
<feature type="transmembrane region" description="Helical" evidence="1">
    <location>
        <begin position="7"/>
        <end position="23"/>
    </location>
</feature>
<keyword evidence="3" id="KW-1185">Reference proteome</keyword>
<dbReference type="AlphaFoldDB" id="A0A1M5KNQ3"/>
<dbReference type="RefSeq" id="WP_072891443.1">
    <property type="nucleotide sequence ID" value="NZ_FQVW01000040.1"/>
</dbReference>
<keyword evidence="1" id="KW-0812">Transmembrane</keyword>
<dbReference type="OrthoDB" id="2433869at2"/>
<evidence type="ECO:0000313" key="3">
    <source>
        <dbReference type="Proteomes" id="UP000183988"/>
    </source>
</evidence>
<gene>
    <name evidence="2" type="ORF">SAMN05216225_10407</name>
</gene>
<organism evidence="2 3">
    <name type="scientific">Ornithinibacillus halophilus</name>
    <dbReference type="NCBI Taxonomy" id="930117"/>
    <lineage>
        <taxon>Bacteria</taxon>
        <taxon>Bacillati</taxon>
        <taxon>Bacillota</taxon>
        <taxon>Bacilli</taxon>
        <taxon>Bacillales</taxon>
        <taxon>Bacillaceae</taxon>
        <taxon>Ornithinibacillus</taxon>
    </lineage>
</organism>